<feature type="region of interest" description="Disordered" evidence="1">
    <location>
        <begin position="253"/>
        <end position="283"/>
    </location>
</feature>
<feature type="chain" id="PRO_5023023263" description="Outer membrane lipoprotein-sorting protein" evidence="2">
    <location>
        <begin position="22"/>
        <end position="283"/>
    </location>
</feature>
<evidence type="ECO:0000313" key="4">
    <source>
        <dbReference type="Proteomes" id="UP000414233"/>
    </source>
</evidence>
<keyword evidence="2" id="KW-0732">Signal</keyword>
<feature type="signal peptide" evidence="2">
    <location>
        <begin position="1"/>
        <end position="21"/>
    </location>
</feature>
<dbReference type="Gene3D" id="2.50.20.10">
    <property type="entry name" value="Lipoprotein localisation LolA/LolB/LppX"/>
    <property type="match status" value="1"/>
</dbReference>
<protein>
    <recommendedName>
        <fullName evidence="5">Outer membrane lipoprotein-sorting protein</fullName>
    </recommendedName>
</protein>
<sequence>MTTRRMAIWALAACFSLVACADEQRAPADLSAAQIVEKYVHARGGVDAWRKIETMVWFGHVEGSTTPARFVLALKRPNKTHYEVFASNRMALRVYDGARGWKLHPAVRGTKPEMQPYTPEELKFAHDEHVIDGLLIDYEAKGVAIALDGLDEVEGKKAYRLNVTLPSGTTRHVWIDAHSFLEVKEDREVHSVLGQTATVVVYYRDYRTVEGLKIPFMIESGVVTATATNKLVIDKLTLNQPLEDRLFEKPVVPSGASTSAGVDTWPGTGSVGLPNRDQPPASR</sequence>
<keyword evidence="4" id="KW-1185">Reference proteome</keyword>
<dbReference type="EMBL" id="CABPRZ010000003">
    <property type="protein sequence ID" value="VVD77209.1"/>
    <property type="molecule type" value="Genomic_DNA"/>
</dbReference>
<evidence type="ECO:0000256" key="2">
    <source>
        <dbReference type="SAM" id="SignalP"/>
    </source>
</evidence>
<evidence type="ECO:0008006" key="5">
    <source>
        <dbReference type="Google" id="ProtNLM"/>
    </source>
</evidence>
<organism evidence="3 4">
    <name type="scientific">Pandoraea terrae</name>
    <dbReference type="NCBI Taxonomy" id="1537710"/>
    <lineage>
        <taxon>Bacteria</taxon>
        <taxon>Pseudomonadati</taxon>
        <taxon>Pseudomonadota</taxon>
        <taxon>Betaproteobacteria</taxon>
        <taxon>Burkholderiales</taxon>
        <taxon>Burkholderiaceae</taxon>
        <taxon>Pandoraea</taxon>
    </lineage>
</organism>
<dbReference type="PROSITE" id="PS51257">
    <property type="entry name" value="PROKAR_LIPOPROTEIN"/>
    <property type="match status" value="1"/>
</dbReference>
<reference evidence="3 4" key="1">
    <citation type="submission" date="2019-08" db="EMBL/GenBank/DDBJ databases">
        <authorList>
            <person name="Peeters C."/>
        </authorList>
    </citation>
    <scope>NUCLEOTIDE SEQUENCE [LARGE SCALE GENOMIC DNA]</scope>
    <source>
        <strain evidence="3 4">LMG 30175</strain>
    </source>
</reference>
<evidence type="ECO:0000256" key="1">
    <source>
        <dbReference type="SAM" id="MobiDB-lite"/>
    </source>
</evidence>
<proteinExistence type="predicted"/>
<gene>
    <name evidence="3" type="ORF">PTE30175_00873</name>
</gene>
<dbReference type="AlphaFoldDB" id="A0A5E4STQ1"/>
<accession>A0A5E4STQ1</accession>
<dbReference type="Proteomes" id="UP000414233">
    <property type="component" value="Unassembled WGS sequence"/>
</dbReference>
<dbReference type="RefSeq" id="WP_191628833.1">
    <property type="nucleotide sequence ID" value="NZ_CABPRZ010000003.1"/>
</dbReference>
<name>A0A5E4STQ1_9BURK</name>
<evidence type="ECO:0000313" key="3">
    <source>
        <dbReference type="EMBL" id="VVD77209.1"/>
    </source>
</evidence>